<feature type="signal peptide" evidence="1">
    <location>
        <begin position="1"/>
        <end position="20"/>
    </location>
</feature>
<dbReference type="KEGG" id="gms:SOIL9_84950"/>
<evidence type="ECO:0000313" key="5">
    <source>
        <dbReference type="EMBL" id="VTR99505.1"/>
    </source>
</evidence>
<dbReference type="Pfam" id="PF07587">
    <property type="entry name" value="PSD1"/>
    <property type="match status" value="1"/>
</dbReference>
<evidence type="ECO:0000259" key="2">
    <source>
        <dbReference type="Pfam" id="PF07583"/>
    </source>
</evidence>
<keyword evidence="6" id="KW-1185">Reference proteome</keyword>
<proteinExistence type="predicted"/>
<dbReference type="PANTHER" id="PTHR35889">
    <property type="entry name" value="CYCLOINULO-OLIGOSACCHARIDE FRUCTANOTRANSFERASE-RELATED"/>
    <property type="match status" value="1"/>
</dbReference>
<evidence type="ECO:0000313" key="6">
    <source>
        <dbReference type="Proteomes" id="UP000464178"/>
    </source>
</evidence>
<evidence type="ECO:0000259" key="4">
    <source>
        <dbReference type="Pfam" id="PF07635"/>
    </source>
</evidence>
<dbReference type="PANTHER" id="PTHR35889:SF3">
    <property type="entry name" value="F-BOX DOMAIN-CONTAINING PROTEIN"/>
    <property type="match status" value="1"/>
</dbReference>
<evidence type="ECO:0000256" key="1">
    <source>
        <dbReference type="SAM" id="SignalP"/>
    </source>
</evidence>
<feature type="domain" description="Cytochrome C Planctomycete-type" evidence="4">
    <location>
        <begin position="36"/>
        <end position="86"/>
    </location>
</feature>
<evidence type="ECO:0000259" key="3">
    <source>
        <dbReference type="Pfam" id="PF07587"/>
    </source>
</evidence>
<dbReference type="Pfam" id="PF07583">
    <property type="entry name" value="PSCyt2"/>
    <property type="match status" value="1"/>
</dbReference>
<dbReference type="InterPro" id="IPR022655">
    <property type="entry name" value="DUF1553"/>
</dbReference>
<feature type="domain" description="DUF1549" evidence="2">
    <location>
        <begin position="147"/>
        <end position="349"/>
    </location>
</feature>
<dbReference type="EMBL" id="LR593886">
    <property type="protein sequence ID" value="VTR99505.1"/>
    <property type="molecule type" value="Genomic_DNA"/>
</dbReference>
<keyword evidence="1" id="KW-0732">Signal</keyword>
<sequence length="724" mass="80660">MRLLAIISSTLLVPATSSAAAPDFDKDVVAVLGARCLDCHSGADPKGGLDLTRRDAVLGKKGSVTPGKPDESELWKRVASDEMPPKKPLSAREKAVLKEWIAGGAKWGTDPIDPLAATTATRAGRDWWSLQPVTRPKVPDVADAPNPIDRFVRAKLRDNGMSLAPAADRRVLVRRAYFDLLGLPPTYEEVEAFANDKSPNAYEKLIDKLLASEHYGERWGRYWLDVARFAETCGYERDQVKPDVWKYRDWVIKAFNTDMPYDCFVQEQLAGDELPNANANTTVATGFIRLGTWNDEPNDPNEYKYDRLEDMVGATSTAFLGMTVKCARCHDHKFDAIRQTDYYRMAGAFWAGFIEPGPREHLGGPDAKALGHTGVFGWTDRGKEVPPIKLLKKGDPNRPGAVVEPGHLSMISALDTPFATPPASAKTTTRRLQLAQWITNPKNPLTARVWVNRVWQYHFGQGLVRTPDNFGFTGDKPTHPELLDWLASEFVQGGYTTKRLHRLILLSETYRQSSIHPKQDEYARRDAGNKFWWHAERRRLDAEALRDALLSAGGNLKLDKIGGPSFAPEIPPDALEGLSMKDNAWKASPAMEQGRRSAYIFAKRGLLPPLLTTFDLPDTTLPSCQRDVTTVPTQSLALLNNPFVHEQSVALAKRIGTKKERKEQVTHAWRSALGRDPRDAEITAALAHLEEQAKTFANRPTPDLDALASLCHVLLNTNEFMYVD</sequence>
<evidence type="ECO:0008006" key="7">
    <source>
        <dbReference type="Google" id="ProtNLM"/>
    </source>
</evidence>
<dbReference type="Proteomes" id="UP000464178">
    <property type="component" value="Chromosome"/>
</dbReference>
<gene>
    <name evidence="5" type="ORF">SOIL9_84950</name>
</gene>
<name>A0A6P2DEF5_9BACT</name>
<feature type="chain" id="PRO_5027090751" description="Cytochrome c domain-containing protein" evidence="1">
    <location>
        <begin position="21"/>
        <end position="724"/>
    </location>
</feature>
<dbReference type="AlphaFoldDB" id="A0A6P2DEF5"/>
<organism evidence="5 6">
    <name type="scientific">Gemmata massiliana</name>
    <dbReference type="NCBI Taxonomy" id="1210884"/>
    <lineage>
        <taxon>Bacteria</taxon>
        <taxon>Pseudomonadati</taxon>
        <taxon>Planctomycetota</taxon>
        <taxon>Planctomycetia</taxon>
        <taxon>Gemmatales</taxon>
        <taxon>Gemmataceae</taxon>
        <taxon>Gemmata</taxon>
    </lineage>
</organism>
<reference evidence="5 6" key="1">
    <citation type="submission" date="2019-05" db="EMBL/GenBank/DDBJ databases">
        <authorList>
            <consortium name="Science for Life Laboratories"/>
        </authorList>
    </citation>
    <scope>NUCLEOTIDE SEQUENCE [LARGE SCALE GENOMIC DNA]</scope>
    <source>
        <strain evidence="5">Soil9</strain>
    </source>
</reference>
<feature type="domain" description="DUF1553" evidence="3">
    <location>
        <begin position="430"/>
        <end position="688"/>
    </location>
</feature>
<protein>
    <recommendedName>
        <fullName evidence="7">Cytochrome c domain-containing protein</fullName>
    </recommendedName>
</protein>
<dbReference type="Pfam" id="PF07635">
    <property type="entry name" value="PSCyt1"/>
    <property type="match status" value="1"/>
</dbReference>
<dbReference type="RefSeq" id="WP_162671901.1">
    <property type="nucleotide sequence ID" value="NZ_LR593886.1"/>
</dbReference>
<dbReference type="InterPro" id="IPR011444">
    <property type="entry name" value="DUF1549"/>
</dbReference>
<dbReference type="InterPro" id="IPR011429">
    <property type="entry name" value="Cyt_c_Planctomycete-type"/>
</dbReference>
<accession>A0A6P2DEF5</accession>